<comment type="caution">
    <text evidence="1">The sequence shown here is derived from an EMBL/GenBank/DDBJ whole genome shotgun (WGS) entry which is preliminary data.</text>
</comment>
<organism evidence="1 2">
    <name type="scientific">Chryseobacterium oryctis</name>
    <dbReference type="NCBI Taxonomy" id="2952618"/>
    <lineage>
        <taxon>Bacteria</taxon>
        <taxon>Pseudomonadati</taxon>
        <taxon>Bacteroidota</taxon>
        <taxon>Flavobacteriia</taxon>
        <taxon>Flavobacteriales</taxon>
        <taxon>Weeksellaceae</taxon>
        <taxon>Chryseobacterium group</taxon>
        <taxon>Chryseobacterium</taxon>
    </lineage>
</organism>
<dbReference type="EMBL" id="JAPDHV010000003">
    <property type="protein sequence ID" value="MCW3161427.1"/>
    <property type="molecule type" value="Genomic_DNA"/>
</dbReference>
<dbReference type="RefSeq" id="WP_264743368.1">
    <property type="nucleotide sequence ID" value="NZ_JAPDHV010000003.1"/>
</dbReference>
<protein>
    <recommendedName>
        <fullName evidence="3">Lipoprotein</fullName>
    </recommendedName>
</protein>
<sequence>MRKELMLVVLFAMLLTSCQKESKNEVNAKSENNVSIDKEVGVVKSQLKKGSKSTVGDGVDFQIQYADADVKLEEQIVKDILKQHGFRFLTKGEFHAKIKEVFKFQIDNASEEQYFYINAINPCSKEIAYYKNNFFNYDGAFIYQKSSFISPLFAIPELVDYQYKFPELVYFEEKLPYDYKNSNGDVITIKKWMDEKDLAQKRDENIKSLVARNKYLFNNSEPDFLWLKTNDEEFLKSLVKSFGYVNDPELLTFVLHTDYKHPDELEKILWNKRCSGEVVFNKEIIDVISHSKPYEQSEYLKAIQEYIVKEVLNKKSPLNFSKKAEILGKLAYYGETLGEKVGLQYQFFSSLNSIDGKEYEKEFKKNNYYNISDFKRVWNETKMGGVALLGIEKKDF</sequence>
<evidence type="ECO:0000313" key="2">
    <source>
        <dbReference type="Proteomes" id="UP001163719"/>
    </source>
</evidence>
<proteinExistence type="predicted"/>
<accession>A0ABT3HNS7</accession>
<evidence type="ECO:0008006" key="3">
    <source>
        <dbReference type="Google" id="ProtNLM"/>
    </source>
</evidence>
<keyword evidence="2" id="KW-1185">Reference proteome</keyword>
<evidence type="ECO:0000313" key="1">
    <source>
        <dbReference type="EMBL" id="MCW3161427.1"/>
    </source>
</evidence>
<dbReference type="PROSITE" id="PS51257">
    <property type="entry name" value="PROKAR_LIPOPROTEIN"/>
    <property type="match status" value="1"/>
</dbReference>
<reference evidence="1" key="1">
    <citation type="submission" date="2022-10" db="EMBL/GenBank/DDBJ databases">
        <title>Chryseobacterium babae sp. nov. isolated from the gut of the beetle Oryctes rhinoceros, and Chryseobacterium kimseyorum sp. nov., isolated from a stick insect rearing cage.</title>
        <authorList>
            <person name="Shelomi M."/>
            <person name="Han C.-J."/>
            <person name="Chen W.-M."/>
            <person name="Chen H.-K."/>
            <person name="Liaw S.-J."/>
            <person name="Muhle E."/>
            <person name="Clermont D."/>
        </authorList>
    </citation>
    <scope>NUCLEOTIDE SEQUENCE</scope>
    <source>
        <strain evidence="1">WLa1L2M3</strain>
    </source>
</reference>
<gene>
    <name evidence="1" type="ORF">OH806_09150</name>
</gene>
<dbReference type="Proteomes" id="UP001163719">
    <property type="component" value="Unassembled WGS sequence"/>
</dbReference>
<name>A0ABT3HNS7_9FLAO</name>